<feature type="compositionally biased region" description="Polar residues" evidence="1">
    <location>
        <begin position="110"/>
        <end position="127"/>
    </location>
</feature>
<feature type="region of interest" description="Disordered" evidence="1">
    <location>
        <begin position="98"/>
        <end position="144"/>
    </location>
</feature>
<organism evidence="3 4">
    <name type="scientific">Silvanigrella aquatica</name>
    <dbReference type="NCBI Taxonomy" id="1915309"/>
    <lineage>
        <taxon>Bacteria</taxon>
        <taxon>Pseudomonadati</taxon>
        <taxon>Bdellovibrionota</taxon>
        <taxon>Oligoflexia</taxon>
        <taxon>Silvanigrellales</taxon>
        <taxon>Silvanigrellaceae</taxon>
        <taxon>Silvanigrella</taxon>
    </lineage>
</organism>
<evidence type="ECO:0000256" key="2">
    <source>
        <dbReference type="SAM" id="Phobius"/>
    </source>
</evidence>
<dbReference type="STRING" id="1915309.AXG55_01890"/>
<dbReference type="Proteomes" id="UP000184731">
    <property type="component" value="Chromosome"/>
</dbReference>
<keyword evidence="2" id="KW-0472">Membrane</keyword>
<keyword evidence="2" id="KW-1133">Transmembrane helix</keyword>
<keyword evidence="2" id="KW-0812">Transmembrane</keyword>
<sequence length="312" mass="35635">MNTGTNSLKKNIRKFNLIFFIDHEKTYHFKIHLVLVKIIFSFMVILVVSSIVSIFYSISVFKKSQDQEKYIIGFKQELLKSYFENYIFKEDKRKDNEFSRSEVSKPEAMNKNSIVKNESDKLQQTGTDFEKDDNVKLDSDKSNLNNKSTKEDILKLDQTKKIPIPNEVAKVEPAKPTVPNAENSKTEPVVRIIENSAIKIENPKISQENDTTKISFSLSNTNSEKNSISGKVCAVIFATNEKGENIIYKIPQTIVLNSQNIPLSCKEGEQVRFSRLRPTEFIINKGKSSLNIKKVNIFFSNGDDKGIILNSF</sequence>
<evidence type="ECO:0000313" key="3">
    <source>
        <dbReference type="EMBL" id="APJ02741.1"/>
    </source>
</evidence>
<protein>
    <submittedName>
        <fullName evidence="3">Uncharacterized protein</fullName>
    </submittedName>
</protein>
<gene>
    <name evidence="3" type="ORF">AXG55_01890</name>
</gene>
<evidence type="ECO:0000313" key="4">
    <source>
        <dbReference type="Proteomes" id="UP000184731"/>
    </source>
</evidence>
<accession>A0A1L4CXQ5</accession>
<dbReference type="EMBL" id="CP017834">
    <property type="protein sequence ID" value="APJ02741.1"/>
    <property type="molecule type" value="Genomic_DNA"/>
</dbReference>
<feature type="transmembrane region" description="Helical" evidence="2">
    <location>
        <begin position="34"/>
        <end position="58"/>
    </location>
</feature>
<feature type="compositionally biased region" description="Basic and acidic residues" evidence="1">
    <location>
        <begin position="128"/>
        <end position="141"/>
    </location>
</feature>
<dbReference type="OrthoDB" id="9850599at2"/>
<name>A0A1L4CXQ5_9BACT</name>
<evidence type="ECO:0000256" key="1">
    <source>
        <dbReference type="SAM" id="MobiDB-lite"/>
    </source>
</evidence>
<proteinExistence type="predicted"/>
<dbReference type="RefSeq" id="WP_148696451.1">
    <property type="nucleotide sequence ID" value="NZ_CP017834.1"/>
</dbReference>
<dbReference type="AlphaFoldDB" id="A0A1L4CXQ5"/>
<dbReference type="KEGG" id="saqi:AXG55_01890"/>
<reference evidence="3 4" key="1">
    <citation type="submission" date="2016-10" db="EMBL/GenBank/DDBJ databases">
        <title>Silvanigrella aquatica sp. nov., isolated from a freshwater lake located in the Black Forest, Germany, description of Silvanigrellaceae fam. nov., Silvanigrellales ord. nov., reclassification of the order Bdellovibrionales in the class Oligoflexia, reclassification of the families Bacteriovoracaceae and Halobacteriovoraceae in the new order Bacteriovoracales ord. nov., and reclassification of the family Pseudobacteriovoracaceae in the order Oligoflexiales.</title>
        <authorList>
            <person name="Hahn M.W."/>
            <person name="Schmidt J."/>
            <person name="Koll U."/>
            <person name="Rohde M."/>
            <person name="Verbag S."/>
            <person name="Pitt A."/>
            <person name="Nakai R."/>
            <person name="Naganuma T."/>
            <person name="Lang E."/>
        </authorList>
    </citation>
    <scope>NUCLEOTIDE SEQUENCE [LARGE SCALE GENOMIC DNA]</scope>
    <source>
        <strain evidence="3 4">MWH-Nonnen-W8red</strain>
    </source>
</reference>
<keyword evidence="4" id="KW-1185">Reference proteome</keyword>